<organism evidence="6 7">
    <name type="scientific">Cohnella rhizosphaerae</name>
    <dbReference type="NCBI Taxonomy" id="1457232"/>
    <lineage>
        <taxon>Bacteria</taxon>
        <taxon>Bacillati</taxon>
        <taxon>Bacillota</taxon>
        <taxon>Bacilli</taxon>
        <taxon>Bacillales</taxon>
        <taxon>Paenibacillaceae</taxon>
        <taxon>Cohnella</taxon>
    </lineage>
</organism>
<feature type="transmembrane region" description="Helical" evidence="5">
    <location>
        <begin position="74"/>
        <end position="93"/>
    </location>
</feature>
<dbReference type="InterPro" id="IPR032808">
    <property type="entry name" value="DoxX"/>
</dbReference>
<proteinExistence type="predicted"/>
<sequence>MNIALWIAQGLLSLGILYAGWMKAVQYEKGAAAWGWVKEVPRSFVVSVGILELLGALGLILPEATGIARVLTPIAAIALAAVVLLGALFHISRREYREIGINVVFLALAVLVAVGRL</sequence>
<keyword evidence="4 5" id="KW-0472">Membrane</keyword>
<evidence type="ECO:0000256" key="2">
    <source>
        <dbReference type="ARBA" id="ARBA00022692"/>
    </source>
</evidence>
<reference evidence="6" key="1">
    <citation type="submission" date="2022-10" db="EMBL/GenBank/DDBJ databases">
        <title>Comparative genomic analysis of Cohnella hashimotonis sp. nov., isolated from the International Space Station.</title>
        <authorList>
            <person name="Simpson A."/>
            <person name="Venkateswaran K."/>
        </authorList>
    </citation>
    <scope>NUCLEOTIDE SEQUENCE</scope>
    <source>
        <strain evidence="6">DSM 28161</strain>
    </source>
</reference>
<name>A0A9X4KRC0_9BACL</name>
<comment type="subcellular location">
    <subcellularLocation>
        <location evidence="1">Membrane</location>
        <topology evidence="1">Multi-pass membrane protein</topology>
    </subcellularLocation>
</comment>
<evidence type="ECO:0000313" key="6">
    <source>
        <dbReference type="EMBL" id="MDG0809123.1"/>
    </source>
</evidence>
<comment type="caution">
    <text evidence="6">The sequence shown here is derived from an EMBL/GenBank/DDBJ whole genome shotgun (WGS) entry which is preliminary data.</text>
</comment>
<evidence type="ECO:0000256" key="3">
    <source>
        <dbReference type="ARBA" id="ARBA00022989"/>
    </source>
</evidence>
<accession>A0A9X4KRC0</accession>
<dbReference type="Pfam" id="PF13564">
    <property type="entry name" value="DoxX_2"/>
    <property type="match status" value="1"/>
</dbReference>
<protein>
    <submittedName>
        <fullName evidence="6">DoxX family protein</fullName>
    </submittedName>
</protein>
<feature type="transmembrane region" description="Helical" evidence="5">
    <location>
        <begin position="43"/>
        <end position="62"/>
    </location>
</feature>
<evidence type="ECO:0000256" key="1">
    <source>
        <dbReference type="ARBA" id="ARBA00004141"/>
    </source>
</evidence>
<dbReference type="EMBL" id="JAPDIA010000003">
    <property type="protein sequence ID" value="MDG0809123.1"/>
    <property type="molecule type" value="Genomic_DNA"/>
</dbReference>
<dbReference type="GO" id="GO:0016020">
    <property type="term" value="C:membrane"/>
    <property type="evidence" value="ECO:0007669"/>
    <property type="project" value="UniProtKB-SubCell"/>
</dbReference>
<keyword evidence="3 5" id="KW-1133">Transmembrane helix</keyword>
<evidence type="ECO:0000313" key="7">
    <source>
        <dbReference type="Proteomes" id="UP001153404"/>
    </source>
</evidence>
<dbReference type="AlphaFoldDB" id="A0A9X4KRC0"/>
<keyword evidence="2 5" id="KW-0812">Transmembrane</keyword>
<evidence type="ECO:0000256" key="4">
    <source>
        <dbReference type="ARBA" id="ARBA00023136"/>
    </source>
</evidence>
<evidence type="ECO:0000256" key="5">
    <source>
        <dbReference type="SAM" id="Phobius"/>
    </source>
</evidence>
<dbReference type="Proteomes" id="UP001153404">
    <property type="component" value="Unassembled WGS sequence"/>
</dbReference>
<keyword evidence="7" id="KW-1185">Reference proteome</keyword>
<gene>
    <name evidence="6" type="ORF">OMP40_06820</name>
</gene>
<feature type="transmembrane region" description="Helical" evidence="5">
    <location>
        <begin position="99"/>
        <end position="115"/>
    </location>
</feature>
<dbReference type="RefSeq" id="WP_277530229.1">
    <property type="nucleotide sequence ID" value="NZ_JAPDIA010000003.1"/>
</dbReference>